<accession>A0A090XCW3</accession>
<feature type="chain" id="PRO_5001869095" evidence="1">
    <location>
        <begin position="24"/>
        <end position="104"/>
    </location>
</feature>
<protein>
    <submittedName>
        <fullName evidence="3">Putative secreted protein</fullName>
    </submittedName>
</protein>
<dbReference type="AlphaFoldDB" id="A0A090XCW3"/>
<dbReference type="InterPro" id="IPR036880">
    <property type="entry name" value="Kunitz_BPTI_sf"/>
</dbReference>
<evidence type="ECO:0000313" key="3">
    <source>
        <dbReference type="EMBL" id="JAC93265.1"/>
    </source>
</evidence>
<evidence type="ECO:0000259" key="2">
    <source>
        <dbReference type="SMART" id="SM00131"/>
    </source>
</evidence>
<dbReference type="Pfam" id="PF00014">
    <property type="entry name" value="Kunitz_BPTI"/>
    <property type="match status" value="1"/>
</dbReference>
<organism evidence="3">
    <name type="scientific">Ixodes ricinus</name>
    <name type="common">Common tick</name>
    <name type="synonym">Acarus ricinus</name>
    <dbReference type="NCBI Taxonomy" id="34613"/>
    <lineage>
        <taxon>Eukaryota</taxon>
        <taxon>Metazoa</taxon>
        <taxon>Ecdysozoa</taxon>
        <taxon>Arthropoda</taxon>
        <taxon>Chelicerata</taxon>
        <taxon>Arachnida</taxon>
        <taxon>Acari</taxon>
        <taxon>Parasitiformes</taxon>
        <taxon>Ixodida</taxon>
        <taxon>Ixodoidea</taxon>
        <taxon>Ixodidae</taxon>
        <taxon>Ixodinae</taxon>
        <taxon>Ixodes</taxon>
    </lineage>
</organism>
<sequence length="104" mass="11527">MITPQNTLLLLLLLSVLAAMVAANRRPNANRPAVCDRPPKKPKNGISNGYRVFYFDKREGKCQCFWSYYGSRTLGGNAFPNSKSCRNRCGGGKARICSRQGTKV</sequence>
<dbReference type="SMART" id="SM00131">
    <property type="entry name" value="KU"/>
    <property type="match status" value="1"/>
</dbReference>
<keyword evidence="1" id="KW-0732">Signal</keyword>
<feature type="signal peptide" evidence="1">
    <location>
        <begin position="1"/>
        <end position="23"/>
    </location>
</feature>
<feature type="domain" description="BPTI/Kunitz inhibitor" evidence="2">
    <location>
        <begin position="33"/>
        <end position="90"/>
    </location>
</feature>
<dbReference type="Gene3D" id="4.10.410.10">
    <property type="entry name" value="Pancreatic trypsin inhibitor Kunitz domain"/>
    <property type="match status" value="1"/>
</dbReference>
<dbReference type="InterPro" id="IPR002223">
    <property type="entry name" value="Kunitz_BPTI"/>
</dbReference>
<reference evidence="3" key="1">
    <citation type="journal article" date="2015" name="PLoS Negl. Trop. Dis.">
        <title>Deep Sequencing Analysis of the Ixodes ricinus Haemocytome.</title>
        <authorList>
            <person name="Kotsyfakis M."/>
            <person name="Kopacek P."/>
            <person name="Franta Z."/>
            <person name="Pedra J.H."/>
            <person name="Ribeiro J.M."/>
        </authorList>
    </citation>
    <scope>NUCLEOTIDE SEQUENCE</scope>
</reference>
<evidence type="ECO:0000256" key="1">
    <source>
        <dbReference type="SAM" id="SignalP"/>
    </source>
</evidence>
<name>A0A090XCW3_IXORI</name>
<dbReference type="GO" id="GO:0004867">
    <property type="term" value="F:serine-type endopeptidase inhibitor activity"/>
    <property type="evidence" value="ECO:0007669"/>
    <property type="project" value="InterPro"/>
</dbReference>
<dbReference type="EMBL" id="GBIH01001445">
    <property type="protein sequence ID" value="JAC93265.1"/>
    <property type="molecule type" value="mRNA"/>
</dbReference>
<dbReference type="SUPFAM" id="SSF57362">
    <property type="entry name" value="BPTI-like"/>
    <property type="match status" value="1"/>
</dbReference>
<proteinExistence type="evidence at transcript level"/>